<dbReference type="EMBL" id="SMJW01000149">
    <property type="protein sequence ID" value="TDC12024.1"/>
    <property type="molecule type" value="Genomic_DNA"/>
</dbReference>
<evidence type="ECO:0000256" key="2">
    <source>
        <dbReference type="ARBA" id="ARBA00022908"/>
    </source>
</evidence>
<dbReference type="Gene3D" id="1.10.150.130">
    <property type="match status" value="1"/>
</dbReference>
<keyword evidence="2" id="KW-0229">DNA integration</keyword>
<dbReference type="InterPro" id="IPR050808">
    <property type="entry name" value="Phage_Integrase"/>
</dbReference>
<dbReference type="PANTHER" id="PTHR30629">
    <property type="entry name" value="PROPHAGE INTEGRASE"/>
    <property type="match status" value="1"/>
</dbReference>
<sequence length="465" mass="50458">MPDDSRWGGSGGTVLGRGSAWSRRLVLRVGVFAPSCARSGAAGRGRRHDSCAIGGWDVGGRLSGRVVLRPRGGSGCGPGVLGARTVMRVWVGEYRASIYRERESWTGAISLGLRADGRRCRLKRKAPTQRALMRKLVQAAEDLAGGVRAERHYTVQTAAADLLKALAGRGLADTTVQTYRTLIDLHLAPQLGRVPVRALSADQVEQWLSGRAETLTTSTLRILHGLLRRALRRAQRHDKVARNVAELIDTPHGRPGRRSRSLTRDQAAALLEQALYGGHRLGPYVAVGLLTGLRTEELRALHWHQVNLDAGTVLVTRSDRFGGDTKTPGSRRGLRLADLAVHALITAQTIQAADKRTAGTAYQEGGLVFAHPDGTALTAAQVRERFRAMTRAAGLGESWCPRELRHTFVSLLSHDGLATQKISDLIGHRSTAVTETVYRHQLRPTIEDGAERMQAIFTGQLNASA</sequence>
<dbReference type="PROSITE" id="PS51898">
    <property type="entry name" value="TYR_RECOMBINASE"/>
    <property type="match status" value="1"/>
</dbReference>
<dbReference type="InterPro" id="IPR010998">
    <property type="entry name" value="Integrase_recombinase_N"/>
</dbReference>
<keyword evidence="3 5" id="KW-0238">DNA-binding</keyword>
<dbReference type="OrthoDB" id="3175606at2"/>
<keyword evidence="9" id="KW-1185">Reference proteome</keyword>
<comment type="caution">
    <text evidence="8">The sequence shown here is derived from an EMBL/GenBank/DDBJ whole genome shotgun (WGS) entry which is preliminary data.</text>
</comment>
<dbReference type="InterPro" id="IPR002104">
    <property type="entry name" value="Integrase_catalytic"/>
</dbReference>
<dbReference type="SUPFAM" id="SSF56349">
    <property type="entry name" value="DNA breaking-rejoining enzymes"/>
    <property type="match status" value="1"/>
</dbReference>
<keyword evidence="4" id="KW-0233">DNA recombination</keyword>
<dbReference type="Proteomes" id="UP000295431">
    <property type="component" value="Unassembled WGS sequence"/>
</dbReference>
<comment type="similarity">
    <text evidence="1">Belongs to the 'phage' integrase family.</text>
</comment>
<dbReference type="PROSITE" id="PS51900">
    <property type="entry name" value="CB"/>
    <property type="match status" value="1"/>
</dbReference>
<evidence type="ECO:0000313" key="9">
    <source>
        <dbReference type="Proteomes" id="UP000295431"/>
    </source>
</evidence>
<evidence type="ECO:0000256" key="1">
    <source>
        <dbReference type="ARBA" id="ARBA00008857"/>
    </source>
</evidence>
<reference evidence="8 9" key="1">
    <citation type="submission" date="2019-03" db="EMBL/GenBank/DDBJ databases">
        <title>Draft genome sequences of novel Actinobacteria.</title>
        <authorList>
            <person name="Sahin N."/>
            <person name="Ay H."/>
            <person name="Saygin H."/>
        </authorList>
    </citation>
    <scope>NUCLEOTIDE SEQUENCE [LARGE SCALE GENOMIC DNA]</scope>
    <source>
        <strain evidence="8 9">DSM 45347</strain>
    </source>
</reference>
<dbReference type="GO" id="GO:0015074">
    <property type="term" value="P:DNA integration"/>
    <property type="evidence" value="ECO:0007669"/>
    <property type="project" value="UniProtKB-KW"/>
</dbReference>
<dbReference type="InterPro" id="IPR011010">
    <property type="entry name" value="DNA_brk_join_enz"/>
</dbReference>
<dbReference type="AlphaFoldDB" id="A0A4R4NST1"/>
<accession>A0A4R4NST1</accession>
<proteinExistence type="inferred from homology"/>
<feature type="domain" description="Core-binding (CB)" evidence="7">
    <location>
        <begin position="153"/>
        <end position="235"/>
    </location>
</feature>
<evidence type="ECO:0000259" key="6">
    <source>
        <dbReference type="PROSITE" id="PS51898"/>
    </source>
</evidence>
<dbReference type="GO" id="GO:0003677">
    <property type="term" value="F:DNA binding"/>
    <property type="evidence" value="ECO:0007669"/>
    <property type="project" value="UniProtKB-UniRule"/>
</dbReference>
<dbReference type="Pfam" id="PF00589">
    <property type="entry name" value="Phage_integrase"/>
    <property type="match status" value="1"/>
</dbReference>
<evidence type="ECO:0000259" key="7">
    <source>
        <dbReference type="PROSITE" id="PS51900"/>
    </source>
</evidence>
<dbReference type="GO" id="GO:0006310">
    <property type="term" value="P:DNA recombination"/>
    <property type="evidence" value="ECO:0007669"/>
    <property type="project" value="UniProtKB-KW"/>
</dbReference>
<dbReference type="InterPro" id="IPR044068">
    <property type="entry name" value="CB"/>
</dbReference>
<evidence type="ECO:0000256" key="4">
    <source>
        <dbReference type="ARBA" id="ARBA00023172"/>
    </source>
</evidence>
<gene>
    <name evidence="8" type="ORF">E1284_25590</name>
</gene>
<dbReference type="InterPro" id="IPR013762">
    <property type="entry name" value="Integrase-like_cat_sf"/>
</dbReference>
<name>A0A4R4NST1_9ACTN</name>
<feature type="domain" description="Tyr recombinase" evidence="6">
    <location>
        <begin position="257"/>
        <end position="454"/>
    </location>
</feature>
<evidence type="ECO:0000256" key="5">
    <source>
        <dbReference type="PROSITE-ProRule" id="PRU01248"/>
    </source>
</evidence>
<dbReference type="Gene3D" id="1.10.443.10">
    <property type="entry name" value="Intergrase catalytic core"/>
    <property type="match status" value="1"/>
</dbReference>
<organism evidence="8 9">
    <name type="scientific">Actinomadura bangladeshensis</name>
    <dbReference type="NCBI Taxonomy" id="453573"/>
    <lineage>
        <taxon>Bacteria</taxon>
        <taxon>Bacillati</taxon>
        <taxon>Actinomycetota</taxon>
        <taxon>Actinomycetes</taxon>
        <taxon>Streptosporangiales</taxon>
        <taxon>Thermomonosporaceae</taxon>
        <taxon>Actinomadura</taxon>
    </lineage>
</organism>
<evidence type="ECO:0000313" key="8">
    <source>
        <dbReference type="EMBL" id="TDC12024.1"/>
    </source>
</evidence>
<dbReference type="PANTHER" id="PTHR30629:SF2">
    <property type="entry name" value="PROPHAGE INTEGRASE INTS-RELATED"/>
    <property type="match status" value="1"/>
</dbReference>
<protein>
    <submittedName>
        <fullName evidence="8">Site-specific integrase</fullName>
    </submittedName>
</protein>
<evidence type="ECO:0000256" key="3">
    <source>
        <dbReference type="ARBA" id="ARBA00023125"/>
    </source>
</evidence>